<sequence length="141" mass="17221">MKKKKIVKDSYIVRTKKRILRDTIETEKKYTTNFKDIRNYFKIFNKSLFNNKLNPFNDVMIKRIVRGSGQCVEYISYRKGTNKFVLEMMPKYKNKMEFLNTLSHEMVHLWQQTIKKDTGNHNKLFFSFRNKFKRLNLKLSY</sequence>
<organism evidence="1 2">
    <name type="scientific">Pelagibacter ubique (strain HTCC1002)</name>
    <dbReference type="NCBI Taxonomy" id="314261"/>
    <lineage>
        <taxon>Bacteria</taxon>
        <taxon>Pseudomonadati</taxon>
        <taxon>Pseudomonadota</taxon>
        <taxon>Alphaproteobacteria</taxon>
        <taxon>Candidatus Pelagibacterales</taxon>
        <taxon>Candidatus Pelagibacteraceae</taxon>
        <taxon>Candidatus Pelagibacter</taxon>
    </lineage>
</organism>
<proteinExistence type="predicted"/>
<dbReference type="EMBL" id="AAPV01000002">
    <property type="protein sequence ID" value="EAS84077.1"/>
    <property type="molecule type" value="Genomic_DNA"/>
</dbReference>
<protein>
    <recommendedName>
        <fullName evidence="3">SprT-like family protein</fullName>
    </recommendedName>
</protein>
<evidence type="ECO:0008006" key="3">
    <source>
        <dbReference type="Google" id="ProtNLM"/>
    </source>
</evidence>
<dbReference type="RefSeq" id="WP_006996664.1">
    <property type="nucleotide sequence ID" value="NZ_CH724130.1"/>
</dbReference>
<comment type="caution">
    <text evidence="1">The sequence shown here is derived from an EMBL/GenBank/DDBJ whole genome shotgun (WGS) entry which is preliminary data.</text>
</comment>
<evidence type="ECO:0000313" key="1">
    <source>
        <dbReference type="EMBL" id="EAS84077.1"/>
    </source>
</evidence>
<reference evidence="1 2" key="1">
    <citation type="submission" date="2006-04" db="EMBL/GenBank/DDBJ databases">
        <authorList>
            <person name="Giovannoni S.J."/>
            <person name="Cho J.-C."/>
            <person name="Ferriera S."/>
            <person name="Johnson J."/>
            <person name="Kravitz S."/>
            <person name="Halpern A."/>
            <person name="Remington K."/>
            <person name="Beeson K."/>
            <person name="Tran B."/>
            <person name="Rogers Y.-H."/>
            <person name="Friedman R."/>
            <person name="Venter J.C."/>
        </authorList>
    </citation>
    <scope>NUCLEOTIDE SEQUENCE [LARGE SCALE GENOMIC DNA]</scope>
    <source>
        <strain evidence="1 2">HTCC1002</strain>
    </source>
</reference>
<evidence type="ECO:0000313" key="2">
    <source>
        <dbReference type="Proteomes" id="UP000005306"/>
    </source>
</evidence>
<dbReference type="GeneID" id="66295725"/>
<gene>
    <name evidence="1" type="ORF">PU1002_00105</name>
</gene>
<dbReference type="AlphaFoldDB" id="Q1UZW4"/>
<dbReference type="Proteomes" id="UP000005306">
    <property type="component" value="Unassembled WGS sequence"/>
</dbReference>
<name>Q1UZW4_PELU1</name>
<dbReference type="HOGENOM" id="CLU_1833300_0_0_5"/>
<accession>Q1UZW4</accession>